<dbReference type="InterPro" id="IPR029058">
    <property type="entry name" value="AB_hydrolase_fold"/>
</dbReference>
<feature type="domain" description="AB hydrolase-1" evidence="2">
    <location>
        <begin position="35"/>
        <end position="269"/>
    </location>
</feature>
<keyword evidence="1" id="KW-0732">Signal</keyword>
<sequence>MKKILFLLIVLTGFQSILMAQSAISVNTSGQGDPILFLPGFATPGEVWEPVIAQLPDYQSHAVTYAGFGGIAPVEMPWYNKLKTDLIEYVKNKQLKKLTIVGHSMGGNLALDLASSLPENVVKVLVVDALPCMREVMMPGVPAEALAYESPYNEQLLAMDETAQSSYLDQMTKNMISNPQDQLQVKSWMMAADRKTFVYGYVDLLKLDSRPILSSIKAPVLLLVAGQPYGTDAIETMKKQYEQLPNKRFVLAKDSRHYVMLDQPEWFNQQLKALLSQ</sequence>
<dbReference type="PANTHER" id="PTHR43798">
    <property type="entry name" value="MONOACYLGLYCEROL LIPASE"/>
    <property type="match status" value="1"/>
</dbReference>
<feature type="signal peptide" evidence="1">
    <location>
        <begin position="1"/>
        <end position="22"/>
    </location>
</feature>
<dbReference type="Pfam" id="PF12697">
    <property type="entry name" value="Abhydrolase_6"/>
    <property type="match status" value="1"/>
</dbReference>
<dbReference type="InterPro" id="IPR050266">
    <property type="entry name" value="AB_hydrolase_sf"/>
</dbReference>
<feature type="chain" id="PRO_5020663553" evidence="1">
    <location>
        <begin position="23"/>
        <end position="277"/>
    </location>
</feature>
<dbReference type="Gene3D" id="3.40.50.1820">
    <property type="entry name" value="alpha/beta hydrolase"/>
    <property type="match status" value="1"/>
</dbReference>
<dbReference type="EMBL" id="SMUW01000018">
    <property type="protein sequence ID" value="TDK50612.1"/>
    <property type="molecule type" value="Genomic_DNA"/>
</dbReference>
<evidence type="ECO:0000313" key="3">
    <source>
        <dbReference type="EMBL" id="TDK50612.1"/>
    </source>
</evidence>
<evidence type="ECO:0000313" key="4">
    <source>
        <dbReference type="Proteomes" id="UP000295438"/>
    </source>
</evidence>
<dbReference type="InterPro" id="IPR000073">
    <property type="entry name" value="AB_hydrolase_1"/>
</dbReference>
<name>A0A4R5VEI3_9BACT</name>
<dbReference type="AlphaFoldDB" id="A0A4R5VEI3"/>
<organism evidence="3 4">
    <name type="scientific">Algoriphagus formosus</name>
    <dbReference type="NCBI Taxonomy" id="2007308"/>
    <lineage>
        <taxon>Bacteria</taxon>
        <taxon>Pseudomonadati</taxon>
        <taxon>Bacteroidota</taxon>
        <taxon>Cytophagia</taxon>
        <taxon>Cytophagales</taxon>
        <taxon>Cyclobacteriaceae</taxon>
        <taxon>Algoriphagus</taxon>
    </lineage>
</organism>
<gene>
    <name evidence="3" type="ORF">E1898_00805</name>
</gene>
<evidence type="ECO:0000259" key="2">
    <source>
        <dbReference type="Pfam" id="PF12697"/>
    </source>
</evidence>
<comment type="caution">
    <text evidence="3">The sequence shown here is derived from an EMBL/GenBank/DDBJ whole genome shotgun (WGS) entry which is preliminary data.</text>
</comment>
<keyword evidence="4" id="KW-1185">Reference proteome</keyword>
<dbReference type="SUPFAM" id="SSF53474">
    <property type="entry name" value="alpha/beta-Hydrolases"/>
    <property type="match status" value="1"/>
</dbReference>
<dbReference type="RefSeq" id="WP_133389461.1">
    <property type="nucleotide sequence ID" value="NZ_SMUW01000018.1"/>
</dbReference>
<dbReference type="Proteomes" id="UP000295438">
    <property type="component" value="Unassembled WGS sequence"/>
</dbReference>
<dbReference type="GO" id="GO:0016787">
    <property type="term" value="F:hydrolase activity"/>
    <property type="evidence" value="ECO:0007669"/>
    <property type="project" value="UniProtKB-KW"/>
</dbReference>
<accession>A0A4R5VEI3</accession>
<evidence type="ECO:0000256" key="1">
    <source>
        <dbReference type="SAM" id="SignalP"/>
    </source>
</evidence>
<keyword evidence="3" id="KW-0378">Hydrolase</keyword>
<proteinExistence type="predicted"/>
<protein>
    <submittedName>
        <fullName evidence="3">Alpha/beta hydrolase</fullName>
    </submittedName>
</protein>
<reference evidence="3 4" key="1">
    <citation type="submission" date="2019-03" db="EMBL/GenBank/DDBJ databases">
        <title>Algoriphagus aquimaris sp. nov., isolated form marine sediment in Pohang, Korea.</title>
        <authorList>
            <person name="Kim J."/>
            <person name="Yoon S.-H."/>
            <person name="Lee S.-S."/>
        </authorList>
    </citation>
    <scope>NUCLEOTIDE SEQUENCE [LARGE SCALE GENOMIC DNA]</scope>
    <source>
        <strain evidence="3 4">F21</strain>
    </source>
</reference>